<dbReference type="EMBL" id="FNRL01000019">
    <property type="protein sequence ID" value="SEA85475.1"/>
    <property type="molecule type" value="Genomic_DNA"/>
</dbReference>
<reference evidence="2" key="1">
    <citation type="submission" date="2016-10" db="EMBL/GenBank/DDBJ databases">
        <authorList>
            <person name="Varghese N."/>
            <person name="Submissions S."/>
        </authorList>
    </citation>
    <scope>NUCLEOTIDE SEQUENCE [LARGE SCALE GENOMIC DNA]</scope>
    <source>
        <strain evidence="2">DSM 23920</strain>
    </source>
</reference>
<dbReference type="AlphaFoldDB" id="A0A1H4EKC0"/>
<evidence type="ECO:0000313" key="1">
    <source>
        <dbReference type="EMBL" id="SEA85475.1"/>
    </source>
</evidence>
<dbReference type="Proteomes" id="UP000199656">
    <property type="component" value="Unassembled WGS sequence"/>
</dbReference>
<evidence type="ECO:0008006" key="3">
    <source>
        <dbReference type="Google" id="ProtNLM"/>
    </source>
</evidence>
<dbReference type="RefSeq" id="WP_139170270.1">
    <property type="nucleotide sequence ID" value="NZ_BKAT01000032.1"/>
</dbReference>
<organism evidence="1 2">
    <name type="scientific">Chitinophaga terrae</name>
    <name type="common">ex Kim and Jung 2007</name>
    <dbReference type="NCBI Taxonomy" id="408074"/>
    <lineage>
        <taxon>Bacteria</taxon>
        <taxon>Pseudomonadati</taxon>
        <taxon>Bacteroidota</taxon>
        <taxon>Chitinophagia</taxon>
        <taxon>Chitinophagales</taxon>
        <taxon>Chitinophagaceae</taxon>
        <taxon>Chitinophaga</taxon>
    </lineage>
</organism>
<name>A0A1H4EKC0_9BACT</name>
<sequence>MMKKFFAATISIIQRRARDRDIYISQVDIASALNLSHELFNQYFVSDEAPEEVFKLLEKHFGEYLGTGKIRWEIKQEEIDLPDPDDE</sequence>
<protein>
    <recommendedName>
        <fullName evidence="3">XRE family transcriptional regulator</fullName>
    </recommendedName>
</protein>
<gene>
    <name evidence="1" type="ORF">SAMN05660909_03777</name>
</gene>
<proteinExistence type="predicted"/>
<accession>A0A1H4EKC0</accession>
<dbReference type="STRING" id="408074.SAMN05660909_03777"/>
<keyword evidence="2" id="KW-1185">Reference proteome</keyword>
<evidence type="ECO:0000313" key="2">
    <source>
        <dbReference type="Proteomes" id="UP000199656"/>
    </source>
</evidence>